<dbReference type="Proteomes" id="UP001229244">
    <property type="component" value="Unassembled WGS sequence"/>
</dbReference>
<keyword evidence="1" id="KW-0472">Membrane</keyword>
<evidence type="ECO:0000313" key="2">
    <source>
        <dbReference type="EMBL" id="MDQ0315456.1"/>
    </source>
</evidence>
<dbReference type="InterPro" id="IPR017495">
    <property type="entry name" value="PuhC"/>
</dbReference>
<protein>
    <submittedName>
        <fullName evidence="2">Photosynthetic complex assembly protein</fullName>
    </submittedName>
</protein>
<evidence type="ECO:0000313" key="3">
    <source>
        <dbReference type="Proteomes" id="UP001229244"/>
    </source>
</evidence>
<feature type="transmembrane region" description="Helical" evidence="1">
    <location>
        <begin position="16"/>
        <end position="35"/>
    </location>
</feature>
<gene>
    <name evidence="2" type="ORF">J2S73_001913</name>
</gene>
<dbReference type="AlphaFoldDB" id="A0AAE3VPN5"/>
<organism evidence="2 3">
    <name type="scientific">Amorphus orientalis</name>
    <dbReference type="NCBI Taxonomy" id="649198"/>
    <lineage>
        <taxon>Bacteria</taxon>
        <taxon>Pseudomonadati</taxon>
        <taxon>Pseudomonadota</taxon>
        <taxon>Alphaproteobacteria</taxon>
        <taxon>Hyphomicrobiales</taxon>
        <taxon>Amorphaceae</taxon>
        <taxon>Amorphus</taxon>
    </lineage>
</organism>
<name>A0AAE3VPN5_9HYPH</name>
<keyword evidence="3" id="KW-1185">Reference proteome</keyword>
<reference evidence="2" key="1">
    <citation type="submission" date="2023-07" db="EMBL/GenBank/DDBJ databases">
        <title>Genomic Encyclopedia of Type Strains, Phase IV (KMG-IV): sequencing the most valuable type-strain genomes for metagenomic binning, comparative biology and taxonomic classification.</title>
        <authorList>
            <person name="Goeker M."/>
        </authorList>
    </citation>
    <scope>NUCLEOTIDE SEQUENCE</scope>
    <source>
        <strain evidence="2">DSM 21202</strain>
    </source>
</reference>
<evidence type="ECO:0000256" key="1">
    <source>
        <dbReference type="SAM" id="Phobius"/>
    </source>
</evidence>
<dbReference type="EMBL" id="JAUSUL010000002">
    <property type="protein sequence ID" value="MDQ0315456.1"/>
    <property type="molecule type" value="Genomic_DNA"/>
</dbReference>
<keyword evidence="1" id="KW-0812">Transmembrane</keyword>
<comment type="caution">
    <text evidence="2">The sequence shown here is derived from an EMBL/GenBank/DDBJ whole genome shotgun (WGS) entry which is preliminary data.</text>
</comment>
<proteinExistence type="predicted"/>
<accession>A0AAE3VPN5</accession>
<dbReference type="RefSeq" id="WP_306885286.1">
    <property type="nucleotide sequence ID" value="NZ_JAUSUL010000002.1"/>
</dbReference>
<sequence>MSAPRPDAPLFPRGPLIAAGVLIAVSVAVIGSSRLTGVGRTEMPATQVMASIDLRFEDRSDGAVQVTAADDGRVVQVYPPGTNGFVRGVMRGLARERRLSGIGAAPPFRLILNTDGRLTLEDTATSRDIALDAFGPTNAQAFASILTNGSTTR</sequence>
<dbReference type="NCBIfam" id="TIGR03054">
    <property type="entry name" value="photo_alph_chp1"/>
    <property type="match status" value="1"/>
</dbReference>
<keyword evidence="1" id="KW-1133">Transmembrane helix</keyword>